<dbReference type="Gene3D" id="2.40.33.20">
    <property type="entry name" value="PK beta-barrel domain-like"/>
    <property type="match status" value="1"/>
</dbReference>
<evidence type="ECO:0000313" key="6">
    <source>
        <dbReference type="EMBL" id="TRX91043.1"/>
    </source>
</evidence>
<dbReference type="Pfam" id="PF03473">
    <property type="entry name" value="MOSC"/>
    <property type="match status" value="1"/>
</dbReference>
<keyword evidence="1" id="KW-0479">Metal-binding</keyword>
<evidence type="ECO:0000259" key="4">
    <source>
        <dbReference type="PROSITE" id="PS51340"/>
    </source>
</evidence>
<feature type="domain" description="2Fe-2S ferredoxin-type" evidence="3">
    <location>
        <begin position="497"/>
        <end position="576"/>
    </location>
</feature>
<dbReference type="Gene3D" id="3.10.20.30">
    <property type="match status" value="1"/>
</dbReference>
<keyword evidence="1" id="KW-0001">2Fe-2S</keyword>
<evidence type="ECO:0000313" key="7">
    <source>
        <dbReference type="Proteomes" id="UP000319160"/>
    </source>
</evidence>
<dbReference type="Gene3D" id="2.40.30.10">
    <property type="entry name" value="Translation factors"/>
    <property type="match status" value="1"/>
</dbReference>
<dbReference type="InterPro" id="IPR005302">
    <property type="entry name" value="MoCF_Sase_C"/>
</dbReference>
<dbReference type="InterPro" id="IPR052353">
    <property type="entry name" value="Benzoxazolinone_Detox_Enz"/>
</dbReference>
<dbReference type="Pfam" id="PF00175">
    <property type="entry name" value="NAD_binding_1"/>
    <property type="match status" value="1"/>
</dbReference>
<sequence>MMEVLAVSTSKPRFHDVGGIKLYTAIVRDPLTSPSDYIEIDESGILGNKPAVHDGPVYVCFAEHYDYWCNKLDVDRSSWGWCHWGENITVRFKDKVKLEDEIHIGDIWKIGKTVRLQVCGARVPCMKLSWRCGQKDSWLPTLANSGRVGAYLQVLTGGRVYPGDQVSYESFSGDPLNLASITQLAFDNSLKTRDTINLLLNHEMLMRMNKWLLGRKVTTIDDKAREGRNAWKGFRDLRVRRIVDEGGGIKSFYLGAVDGQPLANYLPGQFLTIRLPDNTIRSWTISDWEDEDEPSFYRISIKKVGMASTWMHDVCDLDTILSARSPAGRFTLDRTSILRPIYISAGIGITPILAMMKAHDRHPNMKLQPAVWIHVARDGENLPFLDEVPRFENRPFTKVVFFTKPRPSDIQGVDYDRSGRPDMETMKEIVGIPFTWEPLGSGKMESEGTFSTVSICGPPEFETSMKEYLKNIGFPAPLIRSESFSASGVALGDVERARVRFSKSKVSATWSKDKPMSLLELAESLGLTPDYGCRAGACGSCATKLTCGSVSGGIQADGTVLTCSATPASEELELEI</sequence>
<gene>
    <name evidence="6" type="ORF">FHL15_008025</name>
</gene>
<keyword evidence="1" id="KW-0408">Iron</keyword>
<evidence type="ECO:0000256" key="1">
    <source>
        <dbReference type="ARBA" id="ARBA00022714"/>
    </source>
</evidence>
<evidence type="ECO:0000259" key="5">
    <source>
        <dbReference type="PROSITE" id="PS51384"/>
    </source>
</evidence>
<keyword evidence="2" id="KW-0411">Iron-sulfur</keyword>
<reference evidence="7" key="1">
    <citation type="submission" date="2019-06" db="EMBL/GenBank/DDBJ databases">
        <title>Draft genome sequence of the griseofulvin-producing fungus Xylaria cubensis strain G536.</title>
        <authorList>
            <person name="Mead M.E."/>
            <person name="Raja H.A."/>
            <person name="Steenwyk J.L."/>
            <person name="Knowles S.L."/>
            <person name="Oberlies N.H."/>
            <person name="Rokas A."/>
        </authorList>
    </citation>
    <scope>NUCLEOTIDE SEQUENCE [LARGE SCALE GENOMIC DNA]</scope>
    <source>
        <strain evidence="7">G536</strain>
    </source>
</reference>
<dbReference type="InterPro" id="IPR017927">
    <property type="entry name" value="FAD-bd_FR_type"/>
</dbReference>
<dbReference type="STRING" id="2512241.A0A553HSW6"/>
<dbReference type="InterPro" id="IPR011037">
    <property type="entry name" value="Pyrv_Knase-like_insert_dom_sf"/>
</dbReference>
<dbReference type="PANTHER" id="PTHR30212">
    <property type="entry name" value="PROTEIN YIIM"/>
    <property type="match status" value="1"/>
</dbReference>
<dbReference type="PROSITE" id="PS51085">
    <property type="entry name" value="2FE2S_FER_2"/>
    <property type="match status" value="1"/>
</dbReference>
<name>A0A553HSW6_9PEZI</name>
<dbReference type="InterPro" id="IPR036010">
    <property type="entry name" value="2Fe-2S_ferredoxin-like_sf"/>
</dbReference>
<dbReference type="InterPro" id="IPR006058">
    <property type="entry name" value="2Fe2S_fd_BS"/>
</dbReference>
<dbReference type="GO" id="GO:0030170">
    <property type="term" value="F:pyridoxal phosphate binding"/>
    <property type="evidence" value="ECO:0007669"/>
    <property type="project" value="InterPro"/>
</dbReference>
<dbReference type="PROSITE" id="PS51340">
    <property type="entry name" value="MOSC"/>
    <property type="match status" value="1"/>
</dbReference>
<dbReference type="AlphaFoldDB" id="A0A553HSW6"/>
<evidence type="ECO:0000256" key="2">
    <source>
        <dbReference type="ARBA" id="ARBA00023014"/>
    </source>
</evidence>
<keyword evidence="7" id="KW-1185">Reference proteome</keyword>
<dbReference type="PROSITE" id="PS00197">
    <property type="entry name" value="2FE2S_FER_1"/>
    <property type="match status" value="1"/>
</dbReference>
<dbReference type="SUPFAM" id="SSF63380">
    <property type="entry name" value="Riboflavin synthase domain-like"/>
    <property type="match status" value="1"/>
</dbReference>
<dbReference type="Proteomes" id="UP000319160">
    <property type="component" value="Unassembled WGS sequence"/>
</dbReference>
<dbReference type="InterPro" id="IPR017938">
    <property type="entry name" value="Riboflavin_synthase-like_b-brl"/>
</dbReference>
<organism evidence="6 7">
    <name type="scientific">Xylaria flabelliformis</name>
    <dbReference type="NCBI Taxonomy" id="2512241"/>
    <lineage>
        <taxon>Eukaryota</taxon>
        <taxon>Fungi</taxon>
        <taxon>Dikarya</taxon>
        <taxon>Ascomycota</taxon>
        <taxon>Pezizomycotina</taxon>
        <taxon>Sordariomycetes</taxon>
        <taxon>Xylariomycetidae</taxon>
        <taxon>Xylariales</taxon>
        <taxon>Xylariaceae</taxon>
        <taxon>Xylaria</taxon>
    </lineage>
</organism>
<dbReference type="GO" id="GO:0016491">
    <property type="term" value="F:oxidoreductase activity"/>
    <property type="evidence" value="ECO:0007669"/>
    <property type="project" value="InterPro"/>
</dbReference>
<dbReference type="SUPFAM" id="SSF50800">
    <property type="entry name" value="PK beta-barrel domain-like"/>
    <property type="match status" value="1"/>
</dbReference>
<dbReference type="SUPFAM" id="SSF54292">
    <property type="entry name" value="2Fe-2S ferredoxin-like"/>
    <property type="match status" value="1"/>
</dbReference>
<dbReference type="CDD" id="cd00207">
    <property type="entry name" value="fer2"/>
    <property type="match status" value="1"/>
</dbReference>
<evidence type="ECO:0008006" key="8">
    <source>
        <dbReference type="Google" id="ProtNLM"/>
    </source>
</evidence>
<comment type="caution">
    <text evidence="6">The sequence shown here is derived from an EMBL/GenBank/DDBJ whole genome shotgun (WGS) entry which is preliminary data.</text>
</comment>
<dbReference type="EMBL" id="VFLP01000049">
    <property type="protein sequence ID" value="TRX91043.1"/>
    <property type="molecule type" value="Genomic_DNA"/>
</dbReference>
<dbReference type="OrthoDB" id="5238236at2759"/>
<dbReference type="Pfam" id="PF00111">
    <property type="entry name" value="Fer2"/>
    <property type="match status" value="1"/>
</dbReference>
<feature type="domain" description="MOSC" evidence="4">
    <location>
        <begin position="32"/>
        <end position="169"/>
    </location>
</feature>
<protein>
    <recommendedName>
        <fullName evidence="8">MOSC domain-containing protein</fullName>
    </recommendedName>
</protein>
<accession>A0A553HSW6</accession>
<dbReference type="PROSITE" id="PS51384">
    <property type="entry name" value="FAD_FR"/>
    <property type="match status" value="1"/>
</dbReference>
<dbReference type="InterPro" id="IPR001041">
    <property type="entry name" value="2Fe-2S_ferredoxin-type"/>
</dbReference>
<dbReference type="Gene3D" id="3.40.50.80">
    <property type="entry name" value="Nucleotide-binding domain of ferredoxin-NADP reductase (FNR) module"/>
    <property type="match status" value="1"/>
</dbReference>
<proteinExistence type="predicted"/>
<dbReference type="SUPFAM" id="SSF52343">
    <property type="entry name" value="Ferredoxin reductase-like, C-terminal NADP-linked domain"/>
    <property type="match status" value="1"/>
</dbReference>
<dbReference type="InterPro" id="IPR039261">
    <property type="entry name" value="FNR_nucleotide-bd"/>
</dbReference>
<dbReference type="GO" id="GO:0051537">
    <property type="term" value="F:2 iron, 2 sulfur cluster binding"/>
    <property type="evidence" value="ECO:0007669"/>
    <property type="project" value="UniProtKB-KW"/>
</dbReference>
<dbReference type="GO" id="GO:0030151">
    <property type="term" value="F:molybdenum ion binding"/>
    <property type="evidence" value="ECO:0007669"/>
    <property type="project" value="InterPro"/>
</dbReference>
<dbReference type="InterPro" id="IPR001433">
    <property type="entry name" value="OxRdtase_FAD/NAD-bd"/>
</dbReference>
<dbReference type="PANTHER" id="PTHR30212:SF2">
    <property type="entry name" value="PROTEIN YIIM"/>
    <property type="match status" value="1"/>
</dbReference>
<evidence type="ECO:0000259" key="3">
    <source>
        <dbReference type="PROSITE" id="PS51085"/>
    </source>
</evidence>
<dbReference type="InterPro" id="IPR012675">
    <property type="entry name" value="Beta-grasp_dom_sf"/>
</dbReference>
<feature type="domain" description="FAD-binding FR-type" evidence="5">
    <location>
        <begin position="232"/>
        <end position="333"/>
    </location>
</feature>